<keyword evidence="1" id="KW-1133">Transmembrane helix</keyword>
<dbReference type="OrthoDB" id="292251at2"/>
<dbReference type="Proteomes" id="UP000318538">
    <property type="component" value="Chromosome"/>
</dbReference>
<keyword evidence="1" id="KW-0812">Transmembrane</keyword>
<evidence type="ECO:0000313" key="2">
    <source>
        <dbReference type="EMBL" id="QDT07853.1"/>
    </source>
</evidence>
<organism evidence="2 3">
    <name type="scientific">Rubripirellula lacrimiformis</name>
    <dbReference type="NCBI Taxonomy" id="1930273"/>
    <lineage>
        <taxon>Bacteria</taxon>
        <taxon>Pseudomonadati</taxon>
        <taxon>Planctomycetota</taxon>
        <taxon>Planctomycetia</taxon>
        <taxon>Pirellulales</taxon>
        <taxon>Pirellulaceae</taxon>
        <taxon>Rubripirellula</taxon>
    </lineage>
</organism>
<name>A0A517NLB1_9BACT</name>
<dbReference type="AlphaFoldDB" id="A0A517NLB1"/>
<dbReference type="KEGG" id="rlc:K227x_62820"/>
<feature type="transmembrane region" description="Helical" evidence="1">
    <location>
        <begin position="16"/>
        <end position="37"/>
    </location>
</feature>
<gene>
    <name evidence="2" type="ORF">K227x_62820</name>
</gene>
<evidence type="ECO:0000256" key="1">
    <source>
        <dbReference type="SAM" id="Phobius"/>
    </source>
</evidence>
<accession>A0A517NLB1</accession>
<protein>
    <submittedName>
        <fullName evidence="2">Uncharacterized protein</fullName>
    </submittedName>
</protein>
<dbReference type="RefSeq" id="WP_145176392.1">
    <property type="nucleotide sequence ID" value="NZ_CP036525.1"/>
</dbReference>
<feature type="transmembrane region" description="Helical" evidence="1">
    <location>
        <begin position="57"/>
        <end position="83"/>
    </location>
</feature>
<keyword evidence="1" id="KW-0472">Membrane</keyword>
<sequence length="90" mass="10008">MNNAAPPKRRPPQISIGFMLLMTIVFAVMAAGLLYAARVPAIQNEFTRRSGGDVGRLPHIIFVMFTFTSPLLLAGTLSTCMAVKRWWTNR</sequence>
<reference evidence="2 3" key="1">
    <citation type="submission" date="2019-02" db="EMBL/GenBank/DDBJ databases">
        <title>Deep-cultivation of Planctomycetes and their phenomic and genomic characterization uncovers novel biology.</title>
        <authorList>
            <person name="Wiegand S."/>
            <person name="Jogler M."/>
            <person name="Boedeker C."/>
            <person name="Pinto D."/>
            <person name="Vollmers J."/>
            <person name="Rivas-Marin E."/>
            <person name="Kohn T."/>
            <person name="Peeters S.H."/>
            <person name="Heuer A."/>
            <person name="Rast P."/>
            <person name="Oberbeckmann S."/>
            <person name="Bunk B."/>
            <person name="Jeske O."/>
            <person name="Meyerdierks A."/>
            <person name="Storesund J.E."/>
            <person name="Kallscheuer N."/>
            <person name="Luecker S."/>
            <person name="Lage O.M."/>
            <person name="Pohl T."/>
            <person name="Merkel B.J."/>
            <person name="Hornburger P."/>
            <person name="Mueller R.-W."/>
            <person name="Bruemmer F."/>
            <person name="Labrenz M."/>
            <person name="Spormann A.M."/>
            <person name="Op den Camp H."/>
            <person name="Overmann J."/>
            <person name="Amann R."/>
            <person name="Jetten M.S.M."/>
            <person name="Mascher T."/>
            <person name="Medema M.H."/>
            <person name="Devos D.P."/>
            <person name="Kaster A.-K."/>
            <person name="Ovreas L."/>
            <person name="Rohde M."/>
            <person name="Galperin M.Y."/>
            <person name="Jogler C."/>
        </authorList>
    </citation>
    <scope>NUCLEOTIDE SEQUENCE [LARGE SCALE GENOMIC DNA]</scope>
    <source>
        <strain evidence="2 3">K22_7</strain>
    </source>
</reference>
<keyword evidence="3" id="KW-1185">Reference proteome</keyword>
<dbReference type="EMBL" id="CP036525">
    <property type="protein sequence ID" value="QDT07853.1"/>
    <property type="molecule type" value="Genomic_DNA"/>
</dbReference>
<proteinExistence type="predicted"/>
<evidence type="ECO:0000313" key="3">
    <source>
        <dbReference type="Proteomes" id="UP000318538"/>
    </source>
</evidence>